<proteinExistence type="inferred from homology"/>
<dbReference type="Gene3D" id="3.10.20.30">
    <property type="match status" value="1"/>
</dbReference>
<dbReference type="PROSITE" id="PS51085">
    <property type="entry name" value="2FE2S_FER_2"/>
    <property type="match status" value="1"/>
</dbReference>
<dbReference type="InterPro" id="IPR001041">
    <property type="entry name" value="2Fe-2S_ferredoxin-type"/>
</dbReference>
<evidence type="ECO:0000256" key="4">
    <source>
        <dbReference type="ARBA" id="ARBA00023004"/>
    </source>
</evidence>
<evidence type="ECO:0000256" key="5">
    <source>
        <dbReference type="ARBA" id="ARBA00023014"/>
    </source>
</evidence>
<dbReference type="PANTHER" id="PTHR23426:SF65">
    <property type="entry name" value="FERREDOXIN-2, MITOCHONDRIAL"/>
    <property type="match status" value="1"/>
</dbReference>
<evidence type="ECO:0000256" key="1">
    <source>
        <dbReference type="ARBA" id="ARBA00010914"/>
    </source>
</evidence>
<dbReference type="PANTHER" id="PTHR23426">
    <property type="entry name" value="FERREDOXIN/ADRENODOXIN"/>
    <property type="match status" value="1"/>
</dbReference>
<evidence type="ECO:0000259" key="7">
    <source>
        <dbReference type="PROSITE" id="PS51085"/>
    </source>
</evidence>
<accession>A0ABT6MY41</accession>
<dbReference type="Pfam" id="PF00111">
    <property type="entry name" value="Fer2"/>
    <property type="match status" value="1"/>
</dbReference>
<evidence type="ECO:0000313" key="9">
    <source>
        <dbReference type="Proteomes" id="UP001160625"/>
    </source>
</evidence>
<evidence type="ECO:0000256" key="2">
    <source>
        <dbReference type="ARBA" id="ARBA00022714"/>
    </source>
</evidence>
<dbReference type="InterPro" id="IPR036010">
    <property type="entry name" value="2Fe-2S_ferredoxin-like_sf"/>
</dbReference>
<keyword evidence="4" id="KW-0408">Iron</keyword>
<reference evidence="8" key="1">
    <citation type="submission" date="2023-04" db="EMBL/GenBank/DDBJ databases">
        <title>Sphingomonas sp. MAHUQ-71 isolated from rice field.</title>
        <authorList>
            <person name="Huq M.A."/>
        </authorList>
    </citation>
    <scope>NUCLEOTIDE SEQUENCE</scope>
    <source>
        <strain evidence="8">MAHUQ-71</strain>
    </source>
</reference>
<dbReference type="InterPro" id="IPR012675">
    <property type="entry name" value="Beta-grasp_dom_sf"/>
</dbReference>
<feature type="domain" description="2Fe-2S ferredoxin-type" evidence="7">
    <location>
        <begin position="2"/>
        <end position="104"/>
    </location>
</feature>
<name>A0ABT6MY41_9SPHN</name>
<comment type="cofactor">
    <cofactor evidence="6">
        <name>[2Fe-2S] cluster</name>
        <dbReference type="ChEBI" id="CHEBI:190135"/>
    </cofactor>
</comment>
<keyword evidence="3" id="KW-0479">Metal-binding</keyword>
<gene>
    <name evidence="8" type="ORF">QGN17_01600</name>
</gene>
<sequence>MIQIEFIEPSGTTRTVFGRPGWSLMETALRSGVEGIAAECGGVCGCATCHVLIDPAWMDRVGEPNEMEDPLLDLVEREPNSRLSCQVKLRAELEGLVVRVADHQI</sequence>
<evidence type="ECO:0000256" key="3">
    <source>
        <dbReference type="ARBA" id="ARBA00022723"/>
    </source>
</evidence>
<dbReference type="Proteomes" id="UP001160625">
    <property type="component" value="Unassembled WGS sequence"/>
</dbReference>
<evidence type="ECO:0000313" key="8">
    <source>
        <dbReference type="EMBL" id="MDH7637414.1"/>
    </source>
</evidence>
<keyword evidence="5" id="KW-0411">Iron-sulfur</keyword>
<dbReference type="RefSeq" id="WP_281042766.1">
    <property type="nucleotide sequence ID" value="NZ_JARYGZ010000001.1"/>
</dbReference>
<organism evidence="8 9">
    <name type="scientific">Sphingomonas oryzagri</name>
    <dbReference type="NCBI Taxonomy" id="3042314"/>
    <lineage>
        <taxon>Bacteria</taxon>
        <taxon>Pseudomonadati</taxon>
        <taxon>Pseudomonadota</taxon>
        <taxon>Alphaproteobacteria</taxon>
        <taxon>Sphingomonadales</taxon>
        <taxon>Sphingomonadaceae</taxon>
        <taxon>Sphingomonas</taxon>
    </lineage>
</organism>
<dbReference type="PRINTS" id="PR00355">
    <property type="entry name" value="ADRENODOXIN"/>
</dbReference>
<protein>
    <submittedName>
        <fullName evidence="8">2Fe-2S iron-sulfur cluster-binding protein</fullName>
    </submittedName>
</protein>
<dbReference type="CDD" id="cd00207">
    <property type="entry name" value="fer2"/>
    <property type="match status" value="1"/>
</dbReference>
<dbReference type="SUPFAM" id="SSF54292">
    <property type="entry name" value="2Fe-2S ferredoxin-like"/>
    <property type="match status" value="1"/>
</dbReference>
<keyword evidence="2" id="KW-0001">2Fe-2S</keyword>
<dbReference type="InterPro" id="IPR001055">
    <property type="entry name" value="Adrenodoxin-like"/>
</dbReference>
<evidence type="ECO:0000256" key="6">
    <source>
        <dbReference type="ARBA" id="ARBA00034078"/>
    </source>
</evidence>
<comment type="caution">
    <text evidence="8">The sequence shown here is derived from an EMBL/GenBank/DDBJ whole genome shotgun (WGS) entry which is preliminary data.</text>
</comment>
<dbReference type="EMBL" id="JARYGZ010000001">
    <property type="protein sequence ID" value="MDH7637414.1"/>
    <property type="molecule type" value="Genomic_DNA"/>
</dbReference>
<keyword evidence="9" id="KW-1185">Reference proteome</keyword>
<comment type="similarity">
    <text evidence="1">Belongs to the adrenodoxin/putidaredoxin family.</text>
</comment>